<reference evidence="2 3" key="1">
    <citation type="submission" date="2014-02" db="EMBL/GenBank/DDBJ databases">
        <title>The genome sequence of Colletotrichum salicis CBS 607.94.</title>
        <authorList>
            <person name="Baroncelli R."/>
            <person name="Thon M.R."/>
        </authorList>
    </citation>
    <scope>NUCLEOTIDE SEQUENCE [LARGE SCALE GENOMIC DNA]</scope>
    <source>
        <strain evidence="2 3">CBS 607.94</strain>
    </source>
</reference>
<feature type="region of interest" description="Disordered" evidence="1">
    <location>
        <begin position="125"/>
        <end position="156"/>
    </location>
</feature>
<feature type="region of interest" description="Disordered" evidence="1">
    <location>
        <begin position="1"/>
        <end position="20"/>
    </location>
</feature>
<keyword evidence="3" id="KW-1185">Reference proteome</keyword>
<evidence type="ECO:0000313" key="2">
    <source>
        <dbReference type="EMBL" id="KXH53488.1"/>
    </source>
</evidence>
<dbReference type="Proteomes" id="UP000070121">
    <property type="component" value="Unassembled WGS sequence"/>
</dbReference>
<accession>A0A135TZA4</accession>
<sequence>MTWFLTRAPEPGKEPRLSGKPAVSTIRPDIQIVRQFGLYLVGVEDHDLLRRIWSRSSATLLTLLTAGDASTGDVVAMERLCVSAAALLPLSVRDARKRIGLWRVLNTESPLQLTARESQRPCLFLPKAPDTNIPPIDTDDYDTQFSRASRSSTQEL</sequence>
<organism evidence="2 3">
    <name type="scientific">Colletotrichum salicis</name>
    <dbReference type="NCBI Taxonomy" id="1209931"/>
    <lineage>
        <taxon>Eukaryota</taxon>
        <taxon>Fungi</taxon>
        <taxon>Dikarya</taxon>
        <taxon>Ascomycota</taxon>
        <taxon>Pezizomycotina</taxon>
        <taxon>Sordariomycetes</taxon>
        <taxon>Hypocreomycetidae</taxon>
        <taxon>Glomerellales</taxon>
        <taxon>Glomerellaceae</taxon>
        <taxon>Colletotrichum</taxon>
        <taxon>Colletotrichum acutatum species complex</taxon>
    </lineage>
</organism>
<evidence type="ECO:0000313" key="3">
    <source>
        <dbReference type="Proteomes" id="UP000070121"/>
    </source>
</evidence>
<gene>
    <name evidence="2" type="ORF">CSAL01_05354</name>
</gene>
<comment type="caution">
    <text evidence="2">The sequence shown here is derived from an EMBL/GenBank/DDBJ whole genome shotgun (WGS) entry which is preliminary data.</text>
</comment>
<feature type="compositionally biased region" description="Polar residues" evidence="1">
    <location>
        <begin position="144"/>
        <end position="156"/>
    </location>
</feature>
<name>A0A135TZA4_9PEZI</name>
<dbReference type="EMBL" id="JFFI01001835">
    <property type="protein sequence ID" value="KXH53488.1"/>
    <property type="molecule type" value="Genomic_DNA"/>
</dbReference>
<protein>
    <submittedName>
        <fullName evidence="2">Uncharacterized protein</fullName>
    </submittedName>
</protein>
<dbReference type="AlphaFoldDB" id="A0A135TZA4"/>
<evidence type="ECO:0000256" key="1">
    <source>
        <dbReference type="SAM" id="MobiDB-lite"/>
    </source>
</evidence>
<proteinExistence type="predicted"/>